<feature type="region of interest" description="Disordered" evidence="2">
    <location>
        <begin position="286"/>
        <end position="321"/>
    </location>
</feature>
<organism evidence="4 5">
    <name type="scientific">Halobellus clavatus</name>
    <dbReference type="NCBI Taxonomy" id="660517"/>
    <lineage>
        <taxon>Archaea</taxon>
        <taxon>Methanobacteriati</taxon>
        <taxon>Methanobacteriota</taxon>
        <taxon>Stenosarchaea group</taxon>
        <taxon>Halobacteria</taxon>
        <taxon>Halobacteriales</taxon>
        <taxon>Haloferacaceae</taxon>
        <taxon>Halobellus</taxon>
    </lineage>
</organism>
<feature type="domain" description="UspA" evidence="3">
    <location>
        <begin position="148"/>
        <end position="288"/>
    </location>
</feature>
<dbReference type="PANTHER" id="PTHR46268">
    <property type="entry name" value="STRESS RESPONSE PROTEIN NHAX"/>
    <property type="match status" value="1"/>
</dbReference>
<proteinExistence type="inferred from homology"/>
<evidence type="ECO:0000313" key="4">
    <source>
        <dbReference type="EMBL" id="SDX75457.1"/>
    </source>
</evidence>
<feature type="domain" description="UspA" evidence="3">
    <location>
        <begin position="1"/>
        <end position="137"/>
    </location>
</feature>
<sequence length="321" mass="33595">MFEDVLFPTDGSDGASRVLDHVLDLATEHGATVHLLSAAGVDDETLTSGRTEVAAEIESRAHSVVSAAAARADARGVETVTSVASSAPSDAVVDYTEEAGIDLIAMPTHGRTGLERILLGSTTERVVRRSPAPVLALPPTDDSREYPYRRLLAPTDGSRCAETAVELGAGLAAATDARFDVLSIVDVAHLGFDTRVDLQIDQLEENAAKFVDAGSDLAAAAGVAADRITTGVVSGTSPYREINAYVEANDIDLLVVGTHGRTGIDRYLLGSVTEKLLRTSSVPVLTVRAEEEADRDEQADADGQVDADEQADGDGQADANE</sequence>
<evidence type="ECO:0000256" key="1">
    <source>
        <dbReference type="ARBA" id="ARBA00008791"/>
    </source>
</evidence>
<accession>A0A1H3EA18</accession>
<name>A0A1H3EA18_9EURY</name>
<feature type="compositionally biased region" description="Acidic residues" evidence="2">
    <location>
        <begin position="291"/>
        <end position="312"/>
    </location>
</feature>
<gene>
    <name evidence="4" type="ORF">SAMN04487946_102131</name>
</gene>
<dbReference type="CDD" id="cd00293">
    <property type="entry name" value="USP-like"/>
    <property type="match status" value="2"/>
</dbReference>
<dbReference type="PANTHER" id="PTHR46268:SF6">
    <property type="entry name" value="UNIVERSAL STRESS PROTEIN UP12"/>
    <property type="match status" value="1"/>
</dbReference>
<dbReference type="Pfam" id="PF00582">
    <property type="entry name" value="Usp"/>
    <property type="match status" value="2"/>
</dbReference>
<evidence type="ECO:0000313" key="5">
    <source>
        <dbReference type="Proteomes" id="UP000199170"/>
    </source>
</evidence>
<dbReference type="PRINTS" id="PR01438">
    <property type="entry name" value="UNVRSLSTRESS"/>
</dbReference>
<dbReference type="AlphaFoldDB" id="A0A1H3EA18"/>
<dbReference type="InterPro" id="IPR014729">
    <property type="entry name" value="Rossmann-like_a/b/a_fold"/>
</dbReference>
<protein>
    <submittedName>
        <fullName evidence="4">Nucleotide-binding universal stress protein, UspA family</fullName>
    </submittedName>
</protein>
<evidence type="ECO:0000256" key="2">
    <source>
        <dbReference type="SAM" id="MobiDB-lite"/>
    </source>
</evidence>
<dbReference type="InterPro" id="IPR006015">
    <property type="entry name" value="Universal_stress_UspA"/>
</dbReference>
<dbReference type="Gene3D" id="3.40.50.620">
    <property type="entry name" value="HUPs"/>
    <property type="match status" value="2"/>
</dbReference>
<dbReference type="STRING" id="660517.SAMN04487946_102131"/>
<keyword evidence="5" id="KW-1185">Reference proteome</keyword>
<reference evidence="5" key="1">
    <citation type="submission" date="2016-10" db="EMBL/GenBank/DDBJ databases">
        <authorList>
            <person name="Varghese N."/>
            <person name="Submissions S."/>
        </authorList>
    </citation>
    <scope>NUCLEOTIDE SEQUENCE [LARGE SCALE GENOMIC DNA]</scope>
    <source>
        <strain evidence="5">CGMCC 1.10118</strain>
    </source>
</reference>
<dbReference type="Proteomes" id="UP000199170">
    <property type="component" value="Unassembled WGS sequence"/>
</dbReference>
<dbReference type="SUPFAM" id="SSF52402">
    <property type="entry name" value="Adenine nucleotide alpha hydrolases-like"/>
    <property type="match status" value="2"/>
</dbReference>
<dbReference type="InterPro" id="IPR006016">
    <property type="entry name" value="UspA"/>
</dbReference>
<evidence type="ECO:0000259" key="3">
    <source>
        <dbReference type="Pfam" id="PF00582"/>
    </source>
</evidence>
<dbReference type="RefSeq" id="WP_089765520.1">
    <property type="nucleotide sequence ID" value="NZ_FNPB01000002.1"/>
</dbReference>
<dbReference type="OrthoDB" id="105697at2157"/>
<dbReference type="EMBL" id="FNPB01000002">
    <property type="protein sequence ID" value="SDX75457.1"/>
    <property type="molecule type" value="Genomic_DNA"/>
</dbReference>
<comment type="similarity">
    <text evidence="1">Belongs to the universal stress protein A family.</text>
</comment>